<evidence type="ECO:0000259" key="4">
    <source>
        <dbReference type="PROSITE" id="PS50102"/>
    </source>
</evidence>
<evidence type="ECO:0000313" key="6">
    <source>
        <dbReference type="Proteomes" id="UP001294444"/>
    </source>
</evidence>
<feature type="domain" description="RRM" evidence="4">
    <location>
        <begin position="34"/>
        <end position="139"/>
    </location>
</feature>
<sequence>MNVVKEIARINKAELDIAIQNPSASWHQQYNDSAYIFIGGLPYDLTEGDVITIFSQYGEIIDVNLPRVNPNSNSISNQHGSPATYVEKRSEQPKPVGKGKHRGFGFLMYEDQRSTVLAVDNLNGTQVLGRTLRVDHVAAYKQPKVVDDEGNKVHADTKIYNAAPQLIHDGSTQNSIDHEADLEDPMAAYLQGKRVEDKGKARVDDEWEKQEKRRRKEERASIRAQRQDRRSKGDRSSARNNHDDTYKSSRYRYDQENETKRHRSSRHRDDKYDQDDQVNRYQQMKKSRDILDMSSEHRHRSSRHRSHTPSLPPPLSSSSSSSSKSDRHAGEDLKYTHRHHRDDDDDRHRRQQQSDQASSRHSASRRRSRSPRP</sequence>
<dbReference type="PROSITE" id="PS50102">
    <property type="entry name" value="RRM"/>
    <property type="match status" value="1"/>
</dbReference>
<dbReference type="EMBL" id="OAPG01000020">
    <property type="protein sequence ID" value="SNX87692.1"/>
    <property type="molecule type" value="Genomic_DNA"/>
</dbReference>
<evidence type="ECO:0000256" key="1">
    <source>
        <dbReference type="ARBA" id="ARBA00022884"/>
    </source>
</evidence>
<dbReference type="FunFam" id="3.30.70.330:FF:000609">
    <property type="entry name" value="U2 snRNP component IST3"/>
    <property type="match status" value="1"/>
</dbReference>
<dbReference type="SMART" id="SM00360">
    <property type="entry name" value="RRM"/>
    <property type="match status" value="1"/>
</dbReference>
<dbReference type="CDD" id="cd12411">
    <property type="entry name" value="RRM_ist3_like"/>
    <property type="match status" value="1"/>
</dbReference>
<feature type="compositionally biased region" description="Basic and acidic residues" evidence="3">
    <location>
        <begin position="193"/>
        <end position="204"/>
    </location>
</feature>
<feature type="compositionally biased region" description="Basic residues" evidence="3">
    <location>
        <begin position="362"/>
        <end position="373"/>
    </location>
</feature>
<feature type="compositionally biased region" description="Polar residues" evidence="3">
    <location>
        <begin position="72"/>
        <end position="81"/>
    </location>
</feature>
<feature type="compositionally biased region" description="Basic and acidic residues" evidence="3">
    <location>
        <begin position="324"/>
        <end position="335"/>
    </location>
</feature>
<comment type="caution">
    <text evidence="5">The sequence shown here is derived from an EMBL/GenBank/DDBJ whole genome shotgun (WGS) entry which is preliminary data.</text>
</comment>
<proteinExistence type="predicted"/>
<dbReference type="InterPro" id="IPR035979">
    <property type="entry name" value="RBD_domain_sf"/>
</dbReference>
<dbReference type="PANTHER" id="PTHR45880:SF1">
    <property type="entry name" value="RNA-BINDING MOTIF PROTEIN, X-LINKED 2"/>
    <property type="match status" value="1"/>
</dbReference>
<feature type="region of interest" description="Disordered" evidence="3">
    <location>
        <begin position="192"/>
        <end position="373"/>
    </location>
</feature>
<dbReference type="GO" id="GO:0071011">
    <property type="term" value="C:precatalytic spliceosome"/>
    <property type="evidence" value="ECO:0007669"/>
    <property type="project" value="TreeGrafter"/>
</dbReference>
<reference evidence="5" key="1">
    <citation type="submission" date="2023-10" db="EMBL/GenBank/DDBJ databases">
        <authorList>
            <person name="Guldener U."/>
        </authorList>
    </citation>
    <scope>NUCLEOTIDE SEQUENCE</scope>
    <source>
        <strain evidence="5">Mp4</strain>
    </source>
</reference>
<keyword evidence="1 2" id="KW-0694">RNA-binding</keyword>
<evidence type="ECO:0000256" key="2">
    <source>
        <dbReference type="PROSITE-ProRule" id="PRU00176"/>
    </source>
</evidence>
<dbReference type="SUPFAM" id="SSF54928">
    <property type="entry name" value="RNA-binding domain, RBD"/>
    <property type="match status" value="1"/>
</dbReference>
<dbReference type="Pfam" id="PF16367">
    <property type="entry name" value="RRM_7"/>
    <property type="match status" value="1"/>
</dbReference>
<dbReference type="GO" id="GO:0000398">
    <property type="term" value="P:mRNA splicing, via spliceosome"/>
    <property type="evidence" value="ECO:0007669"/>
    <property type="project" value="InterPro"/>
</dbReference>
<organism evidence="5 6">
    <name type="scientific">Melanopsichium pennsylvanicum</name>
    <dbReference type="NCBI Taxonomy" id="63383"/>
    <lineage>
        <taxon>Eukaryota</taxon>
        <taxon>Fungi</taxon>
        <taxon>Dikarya</taxon>
        <taxon>Basidiomycota</taxon>
        <taxon>Ustilaginomycotina</taxon>
        <taxon>Ustilaginomycetes</taxon>
        <taxon>Ustilaginales</taxon>
        <taxon>Ustilaginaceae</taxon>
        <taxon>Melanopsichium</taxon>
    </lineage>
</organism>
<dbReference type="InterPro" id="IPR051847">
    <property type="entry name" value="RNA_proc/Spliceosome_comp"/>
</dbReference>
<name>A0AAJ5C876_9BASI</name>
<dbReference type="InterPro" id="IPR045844">
    <property type="entry name" value="RRM_Ist3-like"/>
</dbReference>
<accession>A0AAJ5C876</accession>
<protein>
    <submittedName>
        <fullName evidence="5">Related to rna binding motif protein</fullName>
    </submittedName>
</protein>
<dbReference type="Gene3D" id="3.30.70.330">
    <property type="match status" value="1"/>
</dbReference>
<dbReference type="GO" id="GO:0005686">
    <property type="term" value="C:U2 snRNP"/>
    <property type="evidence" value="ECO:0007669"/>
    <property type="project" value="TreeGrafter"/>
</dbReference>
<feature type="compositionally biased region" description="Basic and acidic residues" evidence="3">
    <location>
        <begin position="286"/>
        <end position="296"/>
    </location>
</feature>
<evidence type="ECO:0000313" key="5">
    <source>
        <dbReference type="EMBL" id="SNX87692.1"/>
    </source>
</evidence>
<dbReference type="GO" id="GO:0071013">
    <property type="term" value="C:catalytic step 2 spliceosome"/>
    <property type="evidence" value="ECO:0007669"/>
    <property type="project" value="TreeGrafter"/>
</dbReference>
<dbReference type="InterPro" id="IPR012677">
    <property type="entry name" value="Nucleotide-bd_a/b_plait_sf"/>
</dbReference>
<dbReference type="AlphaFoldDB" id="A0AAJ5C876"/>
<dbReference type="InterPro" id="IPR000504">
    <property type="entry name" value="RRM_dom"/>
</dbReference>
<dbReference type="PANTHER" id="PTHR45880">
    <property type="entry name" value="RNA-BINDING MOTIF PROTEIN, X-LINKED 2"/>
    <property type="match status" value="1"/>
</dbReference>
<evidence type="ECO:0000256" key="3">
    <source>
        <dbReference type="SAM" id="MobiDB-lite"/>
    </source>
</evidence>
<gene>
    <name evidence="5" type="ORF">MEPE_06402</name>
</gene>
<dbReference type="GO" id="GO:0003723">
    <property type="term" value="F:RNA binding"/>
    <property type="evidence" value="ECO:0007669"/>
    <property type="project" value="UniProtKB-UniRule"/>
</dbReference>
<feature type="compositionally biased region" description="Basic and acidic residues" evidence="3">
    <location>
        <begin position="217"/>
        <end position="259"/>
    </location>
</feature>
<feature type="region of interest" description="Disordered" evidence="3">
    <location>
        <begin position="72"/>
        <end position="97"/>
    </location>
</feature>
<dbReference type="Proteomes" id="UP001294444">
    <property type="component" value="Unassembled WGS sequence"/>
</dbReference>
<feature type="compositionally biased region" description="Basic residues" evidence="3">
    <location>
        <begin position="297"/>
        <end position="307"/>
    </location>
</feature>
<keyword evidence="6" id="KW-1185">Reference proteome</keyword>